<evidence type="ECO:0000313" key="14">
    <source>
        <dbReference type="EMBL" id="JAS25146.1"/>
    </source>
</evidence>
<evidence type="ECO:0000256" key="1">
    <source>
        <dbReference type="ARBA" id="ARBA00001970"/>
    </source>
</evidence>
<dbReference type="InterPro" id="IPR006593">
    <property type="entry name" value="Cyt_b561/ferric_Rdtase_TM"/>
</dbReference>
<evidence type="ECO:0000256" key="7">
    <source>
        <dbReference type="ARBA" id="ARBA00022982"/>
    </source>
</evidence>
<comment type="subcellular location">
    <subcellularLocation>
        <location evidence="2">Membrane</location>
        <topology evidence="2">Multi-pass membrane protein</topology>
    </subcellularLocation>
</comment>
<dbReference type="InterPro" id="IPR043205">
    <property type="entry name" value="CYB561/CYBRD1-like"/>
</dbReference>
<proteinExistence type="predicted"/>
<dbReference type="PROSITE" id="PS50939">
    <property type="entry name" value="CYTOCHROME_B561"/>
    <property type="match status" value="1"/>
</dbReference>
<dbReference type="AlphaFoldDB" id="A0A1B6D1P6"/>
<feature type="transmembrane region" description="Helical" evidence="11">
    <location>
        <begin position="95"/>
        <end position="115"/>
    </location>
</feature>
<dbReference type="Gene3D" id="1.20.120.1770">
    <property type="match status" value="1"/>
</dbReference>
<feature type="transmembrane region" description="Helical" evidence="11">
    <location>
        <begin position="51"/>
        <end position="75"/>
    </location>
</feature>
<keyword evidence="10 11" id="KW-0472">Membrane</keyword>
<dbReference type="EMBL" id="GEDC01012152">
    <property type="protein sequence ID" value="JAS25146.1"/>
    <property type="molecule type" value="Transcribed_RNA"/>
</dbReference>
<evidence type="ECO:0000259" key="12">
    <source>
        <dbReference type="PROSITE" id="PS50939"/>
    </source>
</evidence>
<keyword evidence="5 11" id="KW-0812">Transmembrane</keyword>
<feature type="transmembrane region" description="Helical" evidence="11">
    <location>
        <begin position="200"/>
        <end position="221"/>
    </location>
</feature>
<sequence>LCGNLLCDQMSVTLSDILNGIQSALSVKMYETFVETGGGSKMDTMEDLQGFNLIFIITQVVGVILVILVGIWTGYYRGGFAWSSSPSLEFNWHPLLMTIGMIYFFANSILIYRSLRTLRKDTLKKMHAAIHFTVLILVIIAQIAVLDSHNLAKPNPIPNFYSLHSWAGILTLIIFFLQYVFGFLGFLYPKFSDSLRAAMLPVHVYLGLTAFVLACATSLMGLTEKAIFSIGNYSQFPSEGILLNFIGIFIIVFAGFVLYLATKLSYKRHNRPEDSNLLRATE</sequence>
<dbReference type="FunFam" id="1.20.120.1770:FF:000001">
    <property type="entry name" value="Cytochrome b reductase 1"/>
    <property type="match status" value="1"/>
</dbReference>
<dbReference type="GO" id="GO:0016020">
    <property type="term" value="C:membrane"/>
    <property type="evidence" value="ECO:0007669"/>
    <property type="project" value="UniProtKB-SubCell"/>
</dbReference>
<feature type="transmembrane region" description="Helical" evidence="11">
    <location>
        <begin position="127"/>
        <end position="146"/>
    </location>
</feature>
<comment type="cofactor">
    <cofactor evidence="1">
        <name>heme b</name>
        <dbReference type="ChEBI" id="CHEBI:60344"/>
    </cofactor>
</comment>
<gene>
    <name evidence="13" type="ORF">g.43395</name>
    <name evidence="14" type="ORF">g.43398</name>
</gene>
<evidence type="ECO:0000256" key="4">
    <source>
        <dbReference type="ARBA" id="ARBA00022617"/>
    </source>
</evidence>
<dbReference type="Pfam" id="PF03188">
    <property type="entry name" value="Cytochrom_B561"/>
    <property type="match status" value="1"/>
</dbReference>
<keyword evidence="4" id="KW-0349">Heme</keyword>
<evidence type="ECO:0000256" key="10">
    <source>
        <dbReference type="ARBA" id="ARBA00023136"/>
    </source>
</evidence>
<organism evidence="13">
    <name type="scientific">Clastoptera arizonana</name>
    <name type="common">Arizona spittle bug</name>
    <dbReference type="NCBI Taxonomy" id="38151"/>
    <lineage>
        <taxon>Eukaryota</taxon>
        <taxon>Metazoa</taxon>
        <taxon>Ecdysozoa</taxon>
        <taxon>Arthropoda</taxon>
        <taxon>Hexapoda</taxon>
        <taxon>Insecta</taxon>
        <taxon>Pterygota</taxon>
        <taxon>Neoptera</taxon>
        <taxon>Paraneoptera</taxon>
        <taxon>Hemiptera</taxon>
        <taxon>Auchenorrhyncha</taxon>
        <taxon>Cercopoidea</taxon>
        <taxon>Clastopteridae</taxon>
        <taxon>Clastoptera</taxon>
    </lineage>
</organism>
<feature type="transmembrane region" description="Helical" evidence="11">
    <location>
        <begin position="166"/>
        <end position="188"/>
    </location>
</feature>
<feature type="non-terminal residue" evidence="13">
    <location>
        <position position="1"/>
    </location>
</feature>
<keyword evidence="9" id="KW-0408">Iron</keyword>
<evidence type="ECO:0000256" key="9">
    <source>
        <dbReference type="ARBA" id="ARBA00023004"/>
    </source>
</evidence>
<evidence type="ECO:0000256" key="11">
    <source>
        <dbReference type="SAM" id="Phobius"/>
    </source>
</evidence>
<evidence type="ECO:0000256" key="6">
    <source>
        <dbReference type="ARBA" id="ARBA00022723"/>
    </source>
</evidence>
<dbReference type="EMBL" id="GEDC01017694">
    <property type="protein sequence ID" value="JAS19604.1"/>
    <property type="molecule type" value="Transcribed_RNA"/>
</dbReference>
<evidence type="ECO:0000256" key="5">
    <source>
        <dbReference type="ARBA" id="ARBA00022692"/>
    </source>
</evidence>
<reference evidence="13" key="1">
    <citation type="submission" date="2015-12" db="EMBL/GenBank/DDBJ databases">
        <title>De novo transcriptome assembly of four potential Pierce s Disease insect vectors from Arizona vineyards.</title>
        <authorList>
            <person name="Tassone E.E."/>
        </authorList>
    </citation>
    <scope>NUCLEOTIDE SEQUENCE</scope>
</reference>
<keyword evidence="8 11" id="KW-1133">Transmembrane helix</keyword>
<feature type="transmembrane region" description="Helical" evidence="11">
    <location>
        <begin position="241"/>
        <end position="261"/>
    </location>
</feature>
<dbReference type="PANTHER" id="PTHR10106:SF0">
    <property type="entry name" value="LD36721P"/>
    <property type="match status" value="1"/>
</dbReference>
<dbReference type="SMART" id="SM00665">
    <property type="entry name" value="B561"/>
    <property type="match status" value="1"/>
</dbReference>
<evidence type="ECO:0000256" key="8">
    <source>
        <dbReference type="ARBA" id="ARBA00022989"/>
    </source>
</evidence>
<keyword evidence="3" id="KW-0813">Transport</keyword>
<keyword evidence="7" id="KW-0249">Electron transport</keyword>
<name>A0A1B6D1P6_9HEMI</name>
<protein>
    <recommendedName>
        <fullName evidence="12">Cytochrome b561 domain-containing protein</fullName>
    </recommendedName>
</protein>
<keyword evidence="6" id="KW-0479">Metal-binding</keyword>
<dbReference type="GO" id="GO:0016491">
    <property type="term" value="F:oxidoreductase activity"/>
    <property type="evidence" value="ECO:0007669"/>
    <property type="project" value="InterPro"/>
</dbReference>
<evidence type="ECO:0000256" key="2">
    <source>
        <dbReference type="ARBA" id="ARBA00004141"/>
    </source>
</evidence>
<accession>A0A1B6D1P6</accession>
<dbReference type="GO" id="GO:0046872">
    <property type="term" value="F:metal ion binding"/>
    <property type="evidence" value="ECO:0007669"/>
    <property type="project" value="UniProtKB-KW"/>
</dbReference>
<evidence type="ECO:0000313" key="13">
    <source>
        <dbReference type="EMBL" id="JAS19604.1"/>
    </source>
</evidence>
<evidence type="ECO:0000256" key="3">
    <source>
        <dbReference type="ARBA" id="ARBA00022448"/>
    </source>
</evidence>
<dbReference type="PANTHER" id="PTHR10106">
    <property type="entry name" value="CYTOCHROME B561-RELATED"/>
    <property type="match status" value="1"/>
</dbReference>
<feature type="domain" description="Cytochrome b561" evidence="12">
    <location>
        <begin position="57"/>
        <end position="262"/>
    </location>
</feature>